<accession>A0ABR0Q262</accession>
<dbReference type="CDD" id="cd06222">
    <property type="entry name" value="RNase_H_like"/>
    <property type="match status" value="1"/>
</dbReference>
<name>A0ABR0Q262_GOSAR</name>
<evidence type="ECO:0000313" key="3">
    <source>
        <dbReference type="Proteomes" id="UP001358586"/>
    </source>
</evidence>
<dbReference type="InterPro" id="IPR044730">
    <property type="entry name" value="RNase_H-like_dom_plant"/>
</dbReference>
<proteinExistence type="predicted"/>
<feature type="domain" description="RNase H type-1" evidence="1">
    <location>
        <begin position="35"/>
        <end position="153"/>
    </location>
</feature>
<keyword evidence="3" id="KW-1185">Reference proteome</keyword>
<sequence length="171" mass="19294">MVAGDGSWKLDLFRPWVLDEIINKIIGVPPPHPSSDGSVRFDEGFTADGGCVRNHNGEWINGFAKYLGNCIVLEVELWGILDGLNLILDRHFEKILIQTDNIEAINIILEDSSGSSNSSLVRKIHLILRKIEQWKIQYILREENLIADCLAKSVHTRRLGLRLFENPPLGV</sequence>
<dbReference type="InterPro" id="IPR053151">
    <property type="entry name" value="RNase_H-like"/>
</dbReference>
<gene>
    <name evidence="2" type="ORF">PVK06_017225</name>
</gene>
<dbReference type="SUPFAM" id="SSF53098">
    <property type="entry name" value="Ribonuclease H-like"/>
    <property type="match status" value="1"/>
</dbReference>
<dbReference type="InterPro" id="IPR002156">
    <property type="entry name" value="RNaseH_domain"/>
</dbReference>
<organism evidence="2 3">
    <name type="scientific">Gossypium arboreum</name>
    <name type="common">Tree cotton</name>
    <name type="synonym">Gossypium nanking</name>
    <dbReference type="NCBI Taxonomy" id="29729"/>
    <lineage>
        <taxon>Eukaryota</taxon>
        <taxon>Viridiplantae</taxon>
        <taxon>Streptophyta</taxon>
        <taxon>Embryophyta</taxon>
        <taxon>Tracheophyta</taxon>
        <taxon>Spermatophyta</taxon>
        <taxon>Magnoliopsida</taxon>
        <taxon>eudicotyledons</taxon>
        <taxon>Gunneridae</taxon>
        <taxon>Pentapetalae</taxon>
        <taxon>rosids</taxon>
        <taxon>malvids</taxon>
        <taxon>Malvales</taxon>
        <taxon>Malvaceae</taxon>
        <taxon>Malvoideae</taxon>
        <taxon>Gossypium</taxon>
    </lineage>
</organism>
<dbReference type="Pfam" id="PF13456">
    <property type="entry name" value="RVT_3"/>
    <property type="match status" value="1"/>
</dbReference>
<dbReference type="Proteomes" id="UP001358586">
    <property type="component" value="Chromosome 5"/>
</dbReference>
<dbReference type="InterPro" id="IPR036397">
    <property type="entry name" value="RNaseH_sf"/>
</dbReference>
<reference evidence="2 3" key="1">
    <citation type="submission" date="2023-03" db="EMBL/GenBank/DDBJ databases">
        <title>WGS of Gossypium arboreum.</title>
        <authorList>
            <person name="Yu D."/>
        </authorList>
    </citation>
    <scope>NUCLEOTIDE SEQUENCE [LARGE SCALE GENOMIC DNA]</scope>
    <source>
        <tissue evidence="2">Leaf</tissue>
    </source>
</reference>
<dbReference type="PANTHER" id="PTHR47723">
    <property type="entry name" value="OS05G0353850 PROTEIN"/>
    <property type="match status" value="1"/>
</dbReference>
<protein>
    <recommendedName>
        <fullName evidence="1">RNase H type-1 domain-containing protein</fullName>
    </recommendedName>
</protein>
<dbReference type="Gene3D" id="3.30.420.10">
    <property type="entry name" value="Ribonuclease H-like superfamily/Ribonuclease H"/>
    <property type="match status" value="1"/>
</dbReference>
<dbReference type="InterPro" id="IPR012337">
    <property type="entry name" value="RNaseH-like_sf"/>
</dbReference>
<evidence type="ECO:0000259" key="1">
    <source>
        <dbReference type="Pfam" id="PF13456"/>
    </source>
</evidence>
<dbReference type="PANTHER" id="PTHR47723:SF19">
    <property type="entry name" value="POLYNUCLEOTIDYL TRANSFERASE, RIBONUCLEASE H-LIKE SUPERFAMILY PROTEIN"/>
    <property type="match status" value="1"/>
</dbReference>
<comment type="caution">
    <text evidence="2">The sequence shown here is derived from an EMBL/GenBank/DDBJ whole genome shotgun (WGS) entry which is preliminary data.</text>
</comment>
<dbReference type="EMBL" id="JARKNE010000005">
    <property type="protein sequence ID" value="KAK5833400.1"/>
    <property type="molecule type" value="Genomic_DNA"/>
</dbReference>
<evidence type="ECO:0000313" key="2">
    <source>
        <dbReference type="EMBL" id="KAK5833400.1"/>
    </source>
</evidence>